<organism evidence="1 2">
    <name type="scientific">Gracilimonas sediminicola</name>
    <dbReference type="NCBI Taxonomy" id="2952158"/>
    <lineage>
        <taxon>Bacteria</taxon>
        <taxon>Pseudomonadati</taxon>
        <taxon>Balneolota</taxon>
        <taxon>Balneolia</taxon>
        <taxon>Balneolales</taxon>
        <taxon>Balneolaceae</taxon>
        <taxon>Gracilimonas</taxon>
    </lineage>
</organism>
<dbReference type="Proteomes" id="UP001139125">
    <property type="component" value="Unassembled WGS sequence"/>
</dbReference>
<gene>
    <name evidence="1" type="ORF">NM125_08550</name>
</gene>
<evidence type="ECO:0000313" key="2">
    <source>
        <dbReference type="Proteomes" id="UP001139125"/>
    </source>
</evidence>
<keyword evidence="2" id="KW-1185">Reference proteome</keyword>
<dbReference type="Pfam" id="PF07799">
    <property type="entry name" value="DUF1643"/>
    <property type="match status" value="1"/>
</dbReference>
<reference evidence="1" key="1">
    <citation type="submission" date="2022-06" db="EMBL/GenBank/DDBJ databases">
        <title>Gracilimonas sp. CAU 1638 isolated from sea sediment.</title>
        <authorList>
            <person name="Kim W."/>
        </authorList>
    </citation>
    <scope>NUCLEOTIDE SEQUENCE</scope>
    <source>
        <strain evidence="1">CAU 1638</strain>
    </source>
</reference>
<proteinExistence type="predicted"/>
<accession>A0A9X2RFB4</accession>
<protein>
    <submittedName>
        <fullName evidence="1">DUF1643 domain-containing protein</fullName>
    </submittedName>
</protein>
<name>A0A9X2RFB4_9BACT</name>
<sequence length="174" mass="20199">MYPNRSWIYHHDEPLTRYSLGQEGDNPLICFGVNPSTAKPGDLDPTVASVARFAMENDYDGWLMFNLYPQRATNPDKMHKNFQKKIHEKNVEVIAELTNHLSADIWCAWGTLIEKRPYLSRCLQDIYDAISGNGNRFYTRGRISKAGHPHHPLYLRKTAPMDEFDVQRYVEEVI</sequence>
<dbReference type="EMBL" id="JANDBC010000001">
    <property type="protein sequence ID" value="MCP9291627.1"/>
    <property type="molecule type" value="Genomic_DNA"/>
</dbReference>
<comment type="caution">
    <text evidence="1">The sequence shown here is derived from an EMBL/GenBank/DDBJ whole genome shotgun (WGS) entry which is preliminary data.</text>
</comment>
<evidence type="ECO:0000313" key="1">
    <source>
        <dbReference type="EMBL" id="MCP9291627.1"/>
    </source>
</evidence>
<dbReference type="AlphaFoldDB" id="A0A9X2RFB4"/>
<dbReference type="InterPro" id="IPR012441">
    <property type="entry name" value="DUF1643"/>
</dbReference>
<dbReference type="RefSeq" id="WP_255134490.1">
    <property type="nucleotide sequence ID" value="NZ_JANDBC010000001.1"/>
</dbReference>